<dbReference type="EMBL" id="JACHJK010000011">
    <property type="protein sequence ID" value="MBB5930246.1"/>
    <property type="molecule type" value="Genomic_DNA"/>
</dbReference>
<evidence type="ECO:0000256" key="1">
    <source>
        <dbReference type="SAM" id="MobiDB-lite"/>
    </source>
</evidence>
<comment type="caution">
    <text evidence="2">The sequence shown here is derived from an EMBL/GenBank/DDBJ whole genome shotgun (WGS) entry which is preliminary data.</text>
</comment>
<evidence type="ECO:0000313" key="2">
    <source>
        <dbReference type="EMBL" id="MBB5930246.1"/>
    </source>
</evidence>
<sequence length="117" mass="12798">MRRRRLHAPAPGRAAAPGRGGPATTGWDAGDEEPRGDTGFPLFAPPARWEARHRGARRPLPRHSYVLTFRHYVSGDSCHGIVEFTTEQVARLRPGQVSADGRAMSPGAFERLARDAC</sequence>
<evidence type="ECO:0000313" key="3">
    <source>
        <dbReference type="Proteomes" id="UP000585836"/>
    </source>
</evidence>
<dbReference type="RefSeq" id="WP_225817639.1">
    <property type="nucleotide sequence ID" value="NZ_BAAAWF010000078.1"/>
</dbReference>
<feature type="region of interest" description="Disordered" evidence="1">
    <location>
        <begin position="1"/>
        <end position="43"/>
    </location>
</feature>
<name>A0A7W9PYQ6_9ACTN</name>
<proteinExistence type="predicted"/>
<feature type="compositionally biased region" description="Low complexity" evidence="1">
    <location>
        <begin position="8"/>
        <end position="17"/>
    </location>
</feature>
<keyword evidence="3" id="KW-1185">Reference proteome</keyword>
<protein>
    <submittedName>
        <fullName evidence="2">Uncharacterized protein</fullName>
    </submittedName>
</protein>
<gene>
    <name evidence="2" type="ORF">FHS34_005739</name>
</gene>
<dbReference type="AlphaFoldDB" id="A0A7W9PYQ6"/>
<accession>A0A7W9PYQ6</accession>
<organism evidence="2 3">
    <name type="scientific">Streptomyces echinatus</name>
    <dbReference type="NCBI Taxonomy" id="67293"/>
    <lineage>
        <taxon>Bacteria</taxon>
        <taxon>Bacillati</taxon>
        <taxon>Actinomycetota</taxon>
        <taxon>Actinomycetes</taxon>
        <taxon>Kitasatosporales</taxon>
        <taxon>Streptomycetaceae</taxon>
        <taxon>Streptomyces</taxon>
    </lineage>
</organism>
<dbReference type="Proteomes" id="UP000585836">
    <property type="component" value="Unassembled WGS sequence"/>
</dbReference>
<reference evidence="2 3" key="1">
    <citation type="submission" date="2020-08" db="EMBL/GenBank/DDBJ databases">
        <title>Genomic Encyclopedia of Type Strains, Phase III (KMG-III): the genomes of soil and plant-associated and newly described type strains.</title>
        <authorList>
            <person name="Whitman W."/>
        </authorList>
    </citation>
    <scope>NUCLEOTIDE SEQUENCE [LARGE SCALE GENOMIC DNA]</scope>
    <source>
        <strain evidence="2 3">CECT 3313</strain>
    </source>
</reference>